<evidence type="ECO:0000313" key="2">
    <source>
        <dbReference type="Proteomes" id="UP000275256"/>
    </source>
</evidence>
<protein>
    <submittedName>
        <fullName evidence="1">Uncharacterized protein</fullName>
    </submittedName>
</protein>
<dbReference type="Proteomes" id="UP000275256">
    <property type="component" value="Unassembled WGS sequence"/>
</dbReference>
<evidence type="ECO:0000313" key="1">
    <source>
        <dbReference type="EMBL" id="RMB57235.1"/>
    </source>
</evidence>
<dbReference type="AlphaFoldDB" id="A0A3M0FXK0"/>
<sequence>MTATTYPLSELRAALRELDAGTFTHPSTFHGVAAGLDLSAPAAVGVVGVSGGVGATIVALAIAEAIGADRLIELCPSWLSGLVEATTAELGHDQGWRLGKRGNLLIERRDSDTAAVRDVPGRVVIDGGTWDGTTLQFAEHAGALVVVAPCTVPGLRRLSNLLSLSATGGHIFAVLTGASPRKPLTRGMASAGGPEVEALILNGRLVIVPACSSLRRAGITGNPLPKALLGAATTVAHQLKDVLP</sequence>
<keyword evidence="2" id="KW-1185">Reference proteome</keyword>
<gene>
    <name evidence="1" type="ORF">EAX62_15955</name>
</gene>
<dbReference type="OrthoDB" id="3733821at2"/>
<proteinExistence type="predicted"/>
<comment type="caution">
    <text evidence="1">The sequence shown here is derived from an EMBL/GenBank/DDBJ whole genome shotgun (WGS) entry which is preliminary data.</text>
</comment>
<accession>A0A3M0FXK0</accession>
<dbReference type="EMBL" id="REFW01000007">
    <property type="protein sequence ID" value="RMB57235.1"/>
    <property type="molecule type" value="Genomic_DNA"/>
</dbReference>
<organism evidence="1 2">
    <name type="scientific">Tessaracoccus antarcticus</name>
    <dbReference type="NCBI Taxonomy" id="2479848"/>
    <lineage>
        <taxon>Bacteria</taxon>
        <taxon>Bacillati</taxon>
        <taxon>Actinomycetota</taxon>
        <taxon>Actinomycetes</taxon>
        <taxon>Propionibacteriales</taxon>
        <taxon>Propionibacteriaceae</taxon>
        <taxon>Tessaracoccus</taxon>
    </lineage>
</organism>
<reference evidence="1 2" key="1">
    <citation type="submission" date="2018-10" db="EMBL/GenBank/DDBJ databases">
        <title>Tessaracoccus antarcticuss sp. nov., isolated from sediment.</title>
        <authorList>
            <person name="Zhou L.Y."/>
            <person name="Du Z.J."/>
        </authorList>
    </citation>
    <scope>NUCLEOTIDE SEQUENCE [LARGE SCALE GENOMIC DNA]</scope>
    <source>
        <strain evidence="1 2">JDX10</strain>
    </source>
</reference>
<dbReference type="RefSeq" id="WP_121902735.1">
    <property type="nucleotide sequence ID" value="NZ_REFW01000007.1"/>
</dbReference>
<name>A0A3M0FXK0_9ACTN</name>